<reference evidence="2" key="1">
    <citation type="submission" date="2024-03" db="EMBL/GenBank/DDBJ databases">
        <title>WGS assembly of Saponaria officinalis var. Norfolk2.</title>
        <authorList>
            <person name="Jenkins J."/>
            <person name="Shu S."/>
            <person name="Grimwood J."/>
            <person name="Barry K."/>
            <person name="Goodstein D."/>
            <person name="Schmutz J."/>
            <person name="Leebens-Mack J."/>
            <person name="Osbourn A."/>
        </authorList>
    </citation>
    <scope>NUCLEOTIDE SEQUENCE [LARGE SCALE GENOMIC DNA]</scope>
    <source>
        <strain evidence="2">JIC</strain>
    </source>
</reference>
<accession>A0AAW1GQL0</accession>
<evidence type="ECO:0000313" key="2">
    <source>
        <dbReference type="EMBL" id="KAK9667052.1"/>
    </source>
</evidence>
<proteinExistence type="predicted"/>
<dbReference type="InterPro" id="IPR032675">
    <property type="entry name" value="LRR_dom_sf"/>
</dbReference>
<comment type="caution">
    <text evidence="2">The sequence shown here is derived from an EMBL/GenBank/DDBJ whole genome shotgun (WGS) entry which is preliminary data.</text>
</comment>
<dbReference type="SUPFAM" id="SSF52047">
    <property type="entry name" value="RNI-like"/>
    <property type="match status" value="1"/>
</dbReference>
<name>A0AAW1GQL0_SAPOF</name>
<evidence type="ECO:0000256" key="1">
    <source>
        <dbReference type="ARBA" id="ARBA00022821"/>
    </source>
</evidence>
<dbReference type="GO" id="GO:0006952">
    <property type="term" value="P:defense response"/>
    <property type="evidence" value="ECO:0007669"/>
    <property type="project" value="UniProtKB-KW"/>
</dbReference>
<dbReference type="EMBL" id="JBDFQZ010000014">
    <property type="protein sequence ID" value="KAK9667052.1"/>
    <property type="molecule type" value="Genomic_DNA"/>
</dbReference>
<dbReference type="Gene3D" id="3.80.10.10">
    <property type="entry name" value="Ribonuclease Inhibitor"/>
    <property type="match status" value="2"/>
</dbReference>
<dbReference type="PANTHER" id="PTHR36766:SF40">
    <property type="entry name" value="DISEASE RESISTANCE PROTEIN RGA3"/>
    <property type="match status" value="1"/>
</dbReference>
<keyword evidence="3" id="KW-1185">Reference proteome</keyword>
<gene>
    <name evidence="2" type="ORF">RND81_14G229000</name>
</gene>
<keyword evidence="1" id="KW-0611">Plant defense</keyword>
<dbReference type="Proteomes" id="UP001443914">
    <property type="component" value="Unassembled WGS sequence"/>
</dbReference>
<protein>
    <submittedName>
        <fullName evidence="2">Uncharacterized protein</fullName>
    </submittedName>
</protein>
<dbReference type="PANTHER" id="PTHR36766">
    <property type="entry name" value="PLANT BROAD-SPECTRUM MILDEW RESISTANCE PROTEIN RPW8"/>
    <property type="match status" value="1"/>
</dbReference>
<evidence type="ECO:0000313" key="3">
    <source>
        <dbReference type="Proteomes" id="UP001443914"/>
    </source>
</evidence>
<dbReference type="AlphaFoldDB" id="A0AAW1GQL0"/>
<organism evidence="2 3">
    <name type="scientific">Saponaria officinalis</name>
    <name type="common">Common soapwort</name>
    <name type="synonym">Lychnis saponaria</name>
    <dbReference type="NCBI Taxonomy" id="3572"/>
    <lineage>
        <taxon>Eukaryota</taxon>
        <taxon>Viridiplantae</taxon>
        <taxon>Streptophyta</taxon>
        <taxon>Embryophyta</taxon>
        <taxon>Tracheophyta</taxon>
        <taxon>Spermatophyta</taxon>
        <taxon>Magnoliopsida</taxon>
        <taxon>eudicotyledons</taxon>
        <taxon>Gunneridae</taxon>
        <taxon>Pentapetalae</taxon>
        <taxon>Caryophyllales</taxon>
        <taxon>Caryophyllaceae</taxon>
        <taxon>Caryophylleae</taxon>
        <taxon>Saponaria</taxon>
    </lineage>
</organism>
<sequence>MNDLKGWWKREEIDSNVWEPSFIKLFELIIVDCDKLVSFPTCPRLEKLRLHGVNKELQLSLGKEEGLIKLREVKIDNLDCFESLRTQSLTSLCILKNNEVESFSELGETLFKSCFTLKRLSITECSSLRSLNGRWWKHLNALELLELSSLPQLTSLGNNDADDNDVDENDGTIPWRSLDRSLRWMRFIGLGIKILPKGMQYLTSLDQLLLGWCNDLECLPEWISCLSSLQILRIYGCKKLSLLSRPLRDLTSLRILHVRSCPLVVAKRFLDPDGDDWVNLRHIATIQIC</sequence>